<dbReference type="Proteomes" id="UP000807769">
    <property type="component" value="Unassembled WGS sequence"/>
</dbReference>
<dbReference type="InterPro" id="IPR012677">
    <property type="entry name" value="Nucleotide-bd_a/b_plait_sf"/>
</dbReference>
<evidence type="ECO:0000256" key="1">
    <source>
        <dbReference type="ARBA" id="ARBA00022884"/>
    </source>
</evidence>
<dbReference type="GeneID" id="64629835"/>
<feature type="compositionally biased region" description="Basic and acidic residues" evidence="3">
    <location>
        <begin position="354"/>
        <end position="389"/>
    </location>
</feature>
<dbReference type="AlphaFoldDB" id="A0A9P7JCX0"/>
<accession>A0A9P7JCX0</accession>
<feature type="compositionally biased region" description="Basic and acidic residues" evidence="3">
    <location>
        <begin position="21"/>
        <end position="33"/>
    </location>
</feature>
<reference evidence="5" key="1">
    <citation type="journal article" date="2020" name="New Phytol.">
        <title>Comparative genomics reveals dynamic genome evolution in host specialist ectomycorrhizal fungi.</title>
        <authorList>
            <person name="Lofgren L.A."/>
            <person name="Nguyen N.H."/>
            <person name="Vilgalys R."/>
            <person name="Ruytinx J."/>
            <person name="Liao H.L."/>
            <person name="Branco S."/>
            <person name="Kuo A."/>
            <person name="LaButti K."/>
            <person name="Lipzen A."/>
            <person name="Andreopoulos W."/>
            <person name="Pangilinan J."/>
            <person name="Riley R."/>
            <person name="Hundley H."/>
            <person name="Na H."/>
            <person name="Barry K."/>
            <person name="Grigoriev I.V."/>
            <person name="Stajich J.E."/>
            <person name="Kennedy P.G."/>
        </authorList>
    </citation>
    <scope>NUCLEOTIDE SEQUENCE</scope>
    <source>
        <strain evidence="5">MN1</strain>
    </source>
</reference>
<proteinExistence type="predicted"/>
<dbReference type="GO" id="GO:0005730">
    <property type="term" value="C:nucleolus"/>
    <property type="evidence" value="ECO:0007669"/>
    <property type="project" value="TreeGrafter"/>
</dbReference>
<feature type="region of interest" description="Disordered" evidence="3">
    <location>
        <begin position="1"/>
        <end position="96"/>
    </location>
</feature>
<feature type="compositionally biased region" description="Low complexity" evidence="3">
    <location>
        <begin position="1"/>
        <end position="12"/>
    </location>
</feature>
<dbReference type="SUPFAM" id="SSF54928">
    <property type="entry name" value="RNA-binding domain, RBD"/>
    <property type="match status" value="2"/>
</dbReference>
<evidence type="ECO:0000313" key="5">
    <source>
        <dbReference type="EMBL" id="KAG1815765.1"/>
    </source>
</evidence>
<keyword evidence="1 2" id="KW-0694">RNA-binding</keyword>
<dbReference type="OrthoDB" id="439808at2759"/>
<organism evidence="5 6">
    <name type="scientific">Suillus subaureus</name>
    <dbReference type="NCBI Taxonomy" id="48587"/>
    <lineage>
        <taxon>Eukaryota</taxon>
        <taxon>Fungi</taxon>
        <taxon>Dikarya</taxon>
        <taxon>Basidiomycota</taxon>
        <taxon>Agaricomycotina</taxon>
        <taxon>Agaricomycetes</taxon>
        <taxon>Agaricomycetidae</taxon>
        <taxon>Boletales</taxon>
        <taxon>Suillineae</taxon>
        <taxon>Suillaceae</taxon>
        <taxon>Suillus</taxon>
    </lineage>
</organism>
<gene>
    <name evidence="5" type="ORF">BJ212DRAFT_1358532</name>
</gene>
<comment type="caution">
    <text evidence="5">The sequence shown here is derived from an EMBL/GenBank/DDBJ whole genome shotgun (WGS) entry which is preliminary data.</text>
</comment>
<feature type="domain" description="RRM" evidence="4">
    <location>
        <begin position="97"/>
        <end position="173"/>
    </location>
</feature>
<dbReference type="RefSeq" id="XP_041192696.1">
    <property type="nucleotide sequence ID" value="XM_041335818.1"/>
</dbReference>
<keyword evidence="6" id="KW-1185">Reference proteome</keyword>
<feature type="region of interest" description="Disordered" evidence="3">
    <location>
        <begin position="234"/>
        <end position="253"/>
    </location>
</feature>
<evidence type="ECO:0000256" key="2">
    <source>
        <dbReference type="PROSITE-ProRule" id="PRU00176"/>
    </source>
</evidence>
<dbReference type="InterPro" id="IPR000504">
    <property type="entry name" value="RRM_dom"/>
</dbReference>
<feature type="domain" description="RRM" evidence="4">
    <location>
        <begin position="206"/>
        <end position="312"/>
    </location>
</feature>
<evidence type="ECO:0000256" key="3">
    <source>
        <dbReference type="SAM" id="MobiDB-lite"/>
    </source>
</evidence>
<dbReference type="PANTHER" id="PTHR23236">
    <property type="entry name" value="EUKARYOTIC TRANSLATION INITIATION FACTOR 4B/4H"/>
    <property type="match status" value="1"/>
</dbReference>
<dbReference type="PANTHER" id="PTHR23236:SF95">
    <property type="entry name" value="NUCLEOLAR PROTEIN 13"/>
    <property type="match status" value="1"/>
</dbReference>
<evidence type="ECO:0000313" key="6">
    <source>
        <dbReference type="Proteomes" id="UP000807769"/>
    </source>
</evidence>
<feature type="region of interest" description="Disordered" evidence="3">
    <location>
        <begin position="314"/>
        <end position="418"/>
    </location>
</feature>
<feature type="region of interest" description="Disordered" evidence="3">
    <location>
        <begin position="163"/>
        <end position="189"/>
    </location>
</feature>
<dbReference type="Gene3D" id="3.30.70.330">
    <property type="match status" value="2"/>
</dbReference>
<dbReference type="GO" id="GO:0003723">
    <property type="term" value="F:RNA binding"/>
    <property type="evidence" value="ECO:0007669"/>
    <property type="project" value="UniProtKB-UniRule"/>
</dbReference>
<dbReference type="EMBL" id="JABBWG010000018">
    <property type="protein sequence ID" value="KAG1815765.1"/>
    <property type="molecule type" value="Genomic_DNA"/>
</dbReference>
<dbReference type="PROSITE" id="PS50102">
    <property type="entry name" value="RRM"/>
    <property type="match status" value="2"/>
</dbReference>
<sequence length="418" mass="45731">MSSAASSSDSSSPPQVKRKRVTEECDDVAHETDTADNAPVPDDSVVLSHAEKRRQKKKDQKVEDQPAKKRKVTDGSAAGVSTKDSKPAGNSKPKRQNSVWVGNLWFKTTPDALRDFFDGVGEITRIHMPTKKGTKGENMGFAYSERELHGRNLLVKDGNDFAGRPITTPAAGTQEDAKDPSAGKSVSGLTKTQQKILRVQKQPPAQTLFLGNLGFDTTVESIRELFEAHRYSQKAGKGVKANDAEASAGEENNDTKDVWLRKIRMGTFEDSGACKGFAFLDFTSTEYATAALINPRNHRLNGRDLVVEYASADAVRRGGGPRLQSEHKSGPGKKYGGRQPDAESHPRSQSRPGRRGENEKEHSTQQDDAESIRRNQKEGPRHIRTDRVRGRPKPGAALAQAPRESAAIIPSQGQKIVF</sequence>
<name>A0A9P7JCX0_9AGAM</name>
<dbReference type="InterPro" id="IPR035979">
    <property type="entry name" value="RBD_domain_sf"/>
</dbReference>
<protein>
    <recommendedName>
        <fullName evidence="4">RRM domain-containing protein</fullName>
    </recommendedName>
</protein>
<dbReference type="Pfam" id="PF00076">
    <property type="entry name" value="RRM_1"/>
    <property type="match status" value="1"/>
</dbReference>
<evidence type="ECO:0000259" key="4">
    <source>
        <dbReference type="PROSITE" id="PS50102"/>
    </source>
</evidence>
<dbReference type="SMART" id="SM00360">
    <property type="entry name" value="RRM"/>
    <property type="match status" value="2"/>
</dbReference>